<dbReference type="RefSeq" id="WP_158648746.1">
    <property type="nucleotide sequence ID" value="NZ_LT981265.1"/>
</dbReference>
<dbReference type="KEGG" id="ncv:NCAV_0727"/>
<keyword evidence="3" id="KW-1185">Reference proteome</keyword>
<evidence type="ECO:0000313" key="3">
    <source>
        <dbReference type="Proteomes" id="UP000236248"/>
    </source>
</evidence>
<dbReference type="AlphaFoldDB" id="A0A2K5AQG7"/>
<sequence length="58" mass="6348">MLDQLIVRADFNNGVTLVTTLNITFQVIPESMVGAVAPVAAGLAAFIGYRYYSRKSKR</sequence>
<evidence type="ECO:0000256" key="1">
    <source>
        <dbReference type="SAM" id="Phobius"/>
    </source>
</evidence>
<dbReference type="Proteomes" id="UP000236248">
    <property type="component" value="Chromosome NCAV"/>
</dbReference>
<feature type="transmembrane region" description="Helical" evidence="1">
    <location>
        <begin position="32"/>
        <end position="52"/>
    </location>
</feature>
<dbReference type="EMBL" id="LT981265">
    <property type="protein sequence ID" value="SPC33908.1"/>
    <property type="molecule type" value="Genomic_DNA"/>
</dbReference>
<name>A0A2K5AQG7_9ARCH</name>
<accession>A0A2K5AQG7</accession>
<dbReference type="GeneID" id="55636277"/>
<keyword evidence="1" id="KW-1133">Transmembrane helix</keyword>
<keyword evidence="1" id="KW-0812">Transmembrane</keyword>
<gene>
    <name evidence="2" type="ORF">NCAV_0727</name>
</gene>
<keyword evidence="1" id="KW-0472">Membrane</keyword>
<proteinExistence type="predicted"/>
<organism evidence="2 3">
    <name type="scientific">Candidatus Nitrosocaldus cavascurensis</name>
    <dbReference type="NCBI Taxonomy" id="2058097"/>
    <lineage>
        <taxon>Archaea</taxon>
        <taxon>Nitrososphaerota</taxon>
        <taxon>Nitrososphaeria</taxon>
        <taxon>Candidatus Nitrosocaldales</taxon>
        <taxon>Candidatus Nitrosocaldaceae</taxon>
        <taxon>Candidatus Nitrosocaldus</taxon>
    </lineage>
</organism>
<protein>
    <submittedName>
        <fullName evidence="2">Uncharacterized protein</fullName>
    </submittedName>
</protein>
<reference evidence="3" key="1">
    <citation type="submission" date="2018-01" db="EMBL/GenBank/DDBJ databases">
        <authorList>
            <person name="Kerou L M."/>
        </authorList>
    </citation>
    <scope>NUCLEOTIDE SEQUENCE [LARGE SCALE GENOMIC DNA]</scope>
    <source>
        <strain evidence="3">SCU2</strain>
    </source>
</reference>
<evidence type="ECO:0000313" key="2">
    <source>
        <dbReference type="EMBL" id="SPC33908.1"/>
    </source>
</evidence>